<dbReference type="AlphaFoldDB" id="A0A892ZGS0"/>
<dbReference type="PROSITE" id="PS50206">
    <property type="entry name" value="RHODANESE_3"/>
    <property type="match status" value="1"/>
</dbReference>
<protein>
    <submittedName>
        <fullName evidence="2">Sulfurtransferase</fullName>
    </submittedName>
</protein>
<dbReference type="SMART" id="SM00450">
    <property type="entry name" value="RHOD"/>
    <property type="match status" value="1"/>
</dbReference>
<dbReference type="InterPro" id="IPR050229">
    <property type="entry name" value="GlpE_sulfurtransferase"/>
</dbReference>
<evidence type="ECO:0000259" key="1">
    <source>
        <dbReference type="PROSITE" id="PS50206"/>
    </source>
</evidence>
<feature type="domain" description="Rhodanese" evidence="1">
    <location>
        <begin position="18"/>
        <end position="106"/>
    </location>
</feature>
<dbReference type="KEGG" id="ptes:JQU52_13840"/>
<organism evidence="2 3">
    <name type="scientific">Paralysiella testudinis</name>
    <dbReference type="NCBI Taxonomy" id="2809020"/>
    <lineage>
        <taxon>Bacteria</taxon>
        <taxon>Pseudomonadati</taxon>
        <taxon>Pseudomonadota</taxon>
        <taxon>Betaproteobacteria</taxon>
        <taxon>Neisseriales</taxon>
        <taxon>Neisseriaceae</taxon>
        <taxon>Paralysiella</taxon>
    </lineage>
</organism>
<dbReference type="PANTHER" id="PTHR43031">
    <property type="entry name" value="FAD-DEPENDENT OXIDOREDUCTASE"/>
    <property type="match status" value="1"/>
</dbReference>
<reference evidence="2" key="1">
    <citation type="submission" date="2021-02" db="EMBL/GenBank/DDBJ databases">
        <title>Neisseriaceae sp. 26B isolated from the cloaca of a Common Toad-headed Turtle (Mesoclemmys nasuta).</title>
        <authorList>
            <person name="Spergser J."/>
            <person name="Busse H.-J."/>
        </authorList>
    </citation>
    <scope>NUCLEOTIDE SEQUENCE</scope>
    <source>
        <strain evidence="2">26B</strain>
    </source>
</reference>
<dbReference type="SUPFAM" id="SSF52821">
    <property type="entry name" value="Rhodanese/Cell cycle control phosphatase"/>
    <property type="match status" value="1"/>
</dbReference>
<sequence>MSDIHTLSPAQLQQWQQQGRRFTLLDVREDDEVAYAALPGHVHIPMNRIPLRHNELADDMPIVVYCHHGIRSMQVALFLAQAGFDELYNLSGGIDAWSQTVDNSVPRY</sequence>
<keyword evidence="3" id="KW-1185">Reference proteome</keyword>
<dbReference type="Pfam" id="PF00581">
    <property type="entry name" value="Rhodanese"/>
    <property type="match status" value="1"/>
</dbReference>
<dbReference type="Gene3D" id="3.40.250.10">
    <property type="entry name" value="Rhodanese-like domain"/>
    <property type="match status" value="1"/>
</dbReference>
<evidence type="ECO:0000313" key="3">
    <source>
        <dbReference type="Proteomes" id="UP000653156"/>
    </source>
</evidence>
<dbReference type="EMBL" id="CP069798">
    <property type="protein sequence ID" value="QRQ81740.1"/>
    <property type="molecule type" value="Genomic_DNA"/>
</dbReference>
<dbReference type="InterPro" id="IPR036873">
    <property type="entry name" value="Rhodanese-like_dom_sf"/>
</dbReference>
<accession>A0A892ZGS0</accession>
<dbReference type="InterPro" id="IPR001763">
    <property type="entry name" value="Rhodanese-like_dom"/>
</dbReference>
<gene>
    <name evidence="2" type="ORF">JQU52_13840</name>
</gene>
<dbReference type="RefSeq" id="WP_230339037.1">
    <property type="nucleotide sequence ID" value="NZ_CP069798.1"/>
</dbReference>
<dbReference type="PANTHER" id="PTHR43031:SF17">
    <property type="entry name" value="SULFURTRANSFERASE YTWF-RELATED"/>
    <property type="match status" value="1"/>
</dbReference>
<name>A0A892ZGS0_9NEIS</name>
<evidence type="ECO:0000313" key="2">
    <source>
        <dbReference type="EMBL" id="QRQ81740.1"/>
    </source>
</evidence>
<proteinExistence type="predicted"/>
<dbReference type="Proteomes" id="UP000653156">
    <property type="component" value="Chromosome"/>
</dbReference>